<protein>
    <recommendedName>
        <fullName evidence="1">SF4 helicase domain-containing protein</fullName>
    </recommendedName>
</protein>
<sequence>MAYVITEADLFKYVLPREEEEIDYRKNAGKLLARIPVNIFKNEYWALYTIIEKANQLKVRLGYDQFHQIALSNISTIVNSGSVTRFQEEGLTDREIQQKMLDYLLSEYDELTTLPLEEEEMEGNMNLYVLTWAEEASRDIVAKQSQILNEGLRIGNTMYRGVKDMQVYTRKAFDRISGLLDGNEKLLGESIDTSRDSVQETNRKMQEQELNARPVAKMGVDAIDSEIQAYYKGEMIVIQAGTGVGKTRVTTNICYNGMKMGSNVLYLSFEQKSTRIYPMFLARHILDFGDYPDLTDKHIIRGSYGFEREGVKVEADTDLHENPNIGKIRIEGRTIRANELKDYISRIWDEGFHFDILVLDYFGLLDTSDSNSRYNELTNTVNMLKSEVKSFKGEGFLAILPNALKAEAEVELAKGGDANQISRIGGSESQYLNRGADHVYTLYQSTDMKNDFTMQIYNSKLRLGDSDPSVMVYADLGRCYFEDKIDDDDDDDDY</sequence>
<dbReference type="Pfam" id="PF03796">
    <property type="entry name" value="DnaB_C"/>
    <property type="match status" value="1"/>
</dbReference>
<dbReference type="EMBL" id="NTYF01000023">
    <property type="protein sequence ID" value="PER55752.1"/>
    <property type="molecule type" value="Genomic_DNA"/>
</dbReference>
<proteinExistence type="predicted"/>
<comment type="caution">
    <text evidence="2">The sequence shown here is derived from an EMBL/GenBank/DDBJ whole genome shotgun (WGS) entry which is preliminary data.</text>
</comment>
<evidence type="ECO:0000313" key="3">
    <source>
        <dbReference type="Proteomes" id="UP000219897"/>
    </source>
</evidence>
<dbReference type="Gene3D" id="3.40.50.300">
    <property type="entry name" value="P-loop containing nucleotide triphosphate hydrolases"/>
    <property type="match status" value="1"/>
</dbReference>
<evidence type="ECO:0000313" key="2">
    <source>
        <dbReference type="EMBL" id="PER55752.1"/>
    </source>
</evidence>
<accession>A0ABD6SCV3</accession>
<dbReference type="InterPro" id="IPR027417">
    <property type="entry name" value="P-loop_NTPase"/>
</dbReference>
<organism evidence="2 3">
    <name type="scientific">Bacillus thuringiensis</name>
    <dbReference type="NCBI Taxonomy" id="1428"/>
    <lineage>
        <taxon>Bacteria</taxon>
        <taxon>Bacillati</taxon>
        <taxon>Bacillota</taxon>
        <taxon>Bacilli</taxon>
        <taxon>Bacillales</taxon>
        <taxon>Bacillaceae</taxon>
        <taxon>Bacillus</taxon>
        <taxon>Bacillus cereus group</taxon>
    </lineage>
</organism>
<dbReference type="Proteomes" id="UP000219897">
    <property type="component" value="Unassembled WGS sequence"/>
</dbReference>
<gene>
    <name evidence="2" type="ORF">CN495_08335</name>
</gene>
<evidence type="ECO:0000259" key="1">
    <source>
        <dbReference type="Pfam" id="PF03796"/>
    </source>
</evidence>
<reference evidence="2 3" key="1">
    <citation type="submission" date="2017-09" db="EMBL/GenBank/DDBJ databases">
        <title>Large-scale bioinformatics analysis of Bacillus genomes uncovers conserved roles of natural products in bacterial physiology.</title>
        <authorList>
            <consortium name="Agbiome Team Llc"/>
            <person name="Bleich R.M."/>
            <person name="Kirk G.J."/>
            <person name="Santa Maria K.C."/>
            <person name="Allen S.E."/>
            <person name="Farag S."/>
            <person name="Shank E.A."/>
            <person name="Bowers A."/>
        </authorList>
    </citation>
    <scope>NUCLEOTIDE SEQUENCE [LARGE SCALE GENOMIC DNA]</scope>
    <source>
        <strain evidence="2 3">AFS005140</strain>
    </source>
</reference>
<feature type="domain" description="SF4 helicase" evidence="1">
    <location>
        <begin position="219"/>
        <end position="392"/>
    </location>
</feature>
<dbReference type="AlphaFoldDB" id="A0ABD6SCV3"/>
<name>A0ABD6SCV3_BACTU</name>
<dbReference type="SUPFAM" id="SSF52540">
    <property type="entry name" value="P-loop containing nucleoside triphosphate hydrolases"/>
    <property type="match status" value="1"/>
</dbReference>
<dbReference type="InterPro" id="IPR007694">
    <property type="entry name" value="DNA_helicase_DnaB-like_C"/>
</dbReference>